<name>A0A8H3Z4D7_VENIN</name>
<sequence length="261" mass="29173">MSEEIVYSTEYAEVMSRNYIPSVDSHKFIHDPTTIDFFPLDETMAVKFIEGLTTPMLHPATPDDRPVVGHEAGEEVSAATICMTHQVTETWRNCRELLGWASVAPIVMVVSLLPFHRCLLYGTVADFLVTFQEGHPREKAMFSMIQQAGMAGKAIQDGHTPEESQAIAKGIVEFVRAKASASPEIITSREDYEDMKLAIRADSAFQWLMEFSDQKAEGFNGSVVVKGIVAFINRMKVLDEEKKDKVVEAFMVAYKPVVFAE</sequence>
<dbReference type="EMBL" id="WNWS01000120">
    <property type="protein sequence ID" value="KAE9979331.1"/>
    <property type="molecule type" value="Genomic_DNA"/>
</dbReference>
<proteinExistence type="predicted"/>
<protein>
    <submittedName>
        <fullName evidence="1">Uncharacterized protein</fullName>
    </submittedName>
</protein>
<evidence type="ECO:0000313" key="1">
    <source>
        <dbReference type="EMBL" id="KAE9979331.1"/>
    </source>
</evidence>
<reference evidence="1 3" key="1">
    <citation type="submission" date="2018-12" db="EMBL/GenBank/DDBJ databases">
        <title>Venturia inaequalis Genome Resource.</title>
        <authorList>
            <person name="Lichtner F.J."/>
        </authorList>
    </citation>
    <scope>NUCLEOTIDE SEQUENCE [LARGE SCALE GENOMIC DNA]</scope>
    <source>
        <strain evidence="1 3">120213</strain>
        <strain evidence="2 4">DMI_063113</strain>
    </source>
</reference>
<accession>A0A8H3Z4D7</accession>
<evidence type="ECO:0000313" key="2">
    <source>
        <dbReference type="EMBL" id="KAE9994098.1"/>
    </source>
</evidence>
<organism evidence="1 3">
    <name type="scientific">Venturia inaequalis</name>
    <name type="common">Apple scab fungus</name>
    <dbReference type="NCBI Taxonomy" id="5025"/>
    <lineage>
        <taxon>Eukaryota</taxon>
        <taxon>Fungi</taxon>
        <taxon>Dikarya</taxon>
        <taxon>Ascomycota</taxon>
        <taxon>Pezizomycotina</taxon>
        <taxon>Dothideomycetes</taxon>
        <taxon>Pleosporomycetidae</taxon>
        <taxon>Venturiales</taxon>
        <taxon>Venturiaceae</taxon>
        <taxon>Venturia</taxon>
    </lineage>
</organism>
<dbReference type="EMBL" id="WNWR01000014">
    <property type="protein sequence ID" value="KAE9994098.1"/>
    <property type="molecule type" value="Genomic_DNA"/>
</dbReference>
<dbReference type="OrthoDB" id="10391033at2759"/>
<comment type="caution">
    <text evidence="1">The sequence shown here is derived from an EMBL/GenBank/DDBJ whole genome shotgun (WGS) entry which is preliminary data.</text>
</comment>
<evidence type="ECO:0000313" key="3">
    <source>
        <dbReference type="Proteomes" id="UP000447873"/>
    </source>
</evidence>
<dbReference type="Proteomes" id="UP000447873">
    <property type="component" value="Unassembled WGS sequence"/>
</dbReference>
<dbReference type="Proteomes" id="UP000490939">
    <property type="component" value="Unassembled WGS sequence"/>
</dbReference>
<evidence type="ECO:0000313" key="4">
    <source>
        <dbReference type="Proteomes" id="UP000490939"/>
    </source>
</evidence>
<keyword evidence="4" id="KW-1185">Reference proteome</keyword>
<gene>
    <name evidence="2" type="ORF">EG327_001496</name>
    <name evidence="1" type="ORF">EG328_000976</name>
</gene>
<dbReference type="AlphaFoldDB" id="A0A8H3Z4D7"/>